<keyword evidence="8 15" id="KW-0411">Iron-sulfur</keyword>
<reference evidence="18" key="1">
    <citation type="journal article" date="2021" name="PeerJ">
        <title>Extensive microbial diversity within the chicken gut microbiome revealed by metagenomics and culture.</title>
        <authorList>
            <person name="Gilroy R."/>
            <person name="Ravi A."/>
            <person name="Getino M."/>
            <person name="Pursley I."/>
            <person name="Horton D.L."/>
            <person name="Alikhan N.F."/>
            <person name="Baker D."/>
            <person name="Gharbi K."/>
            <person name="Hall N."/>
            <person name="Watson M."/>
            <person name="Adriaenssens E.M."/>
            <person name="Foster-Nyarko E."/>
            <person name="Jarju S."/>
            <person name="Secka A."/>
            <person name="Antonio M."/>
            <person name="Oren A."/>
            <person name="Chaudhuri R.R."/>
            <person name="La Ragione R."/>
            <person name="Hildebrand F."/>
            <person name="Pallen M.J."/>
        </authorList>
    </citation>
    <scope>NUCLEOTIDE SEQUENCE</scope>
    <source>
        <strain evidence="18">ChiGjej3B3-7470</strain>
    </source>
</reference>
<keyword evidence="7 15" id="KW-0408">Iron</keyword>
<dbReference type="InterPro" id="IPR042096">
    <property type="entry name" value="Dihydro-acid_dehy_C"/>
</dbReference>
<dbReference type="InterPro" id="IPR000581">
    <property type="entry name" value="ILV_EDD_N"/>
</dbReference>
<dbReference type="Proteomes" id="UP000712713">
    <property type="component" value="Unassembled WGS sequence"/>
</dbReference>
<feature type="active site" description="Proton acceptor" evidence="15">
    <location>
        <position position="521"/>
    </location>
</feature>
<evidence type="ECO:0000256" key="1">
    <source>
        <dbReference type="ARBA" id="ARBA00001946"/>
    </source>
</evidence>
<dbReference type="FunFam" id="3.50.30.80:FF:000001">
    <property type="entry name" value="Dihydroxy-acid dehydratase"/>
    <property type="match status" value="1"/>
</dbReference>
<dbReference type="GO" id="GO:0051537">
    <property type="term" value="F:2 iron, 2 sulfur cluster binding"/>
    <property type="evidence" value="ECO:0007669"/>
    <property type="project" value="UniProtKB-UniRule"/>
</dbReference>
<gene>
    <name evidence="15 18" type="primary">ilvD</name>
    <name evidence="18" type="ORF">K8V15_02485</name>
</gene>
<keyword evidence="10 15" id="KW-0100">Branched-chain amino acid biosynthesis</keyword>
<accession>A0A921JQB1</accession>
<protein>
    <recommendedName>
        <fullName evidence="14 15">Dihydroxy-acid dehydratase</fullName>
        <shortName evidence="15">DAD</shortName>
        <ecNumber evidence="14 15">4.2.1.9</ecNumber>
    </recommendedName>
</protein>
<evidence type="ECO:0000256" key="13">
    <source>
        <dbReference type="ARBA" id="ARBA00029437"/>
    </source>
</evidence>
<keyword evidence="3 15" id="KW-0028">Amino-acid biosynthesis</keyword>
<evidence type="ECO:0000256" key="2">
    <source>
        <dbReference type="ARBA" id="ARBA00006486"/>
    </source>
</evidence>
<evidence type="ECO:0000256" key="14">
    <source>
        <dbReference type="ARBA" id="ARBA00029490"/>
    </source>
</evidence>
<dbReference type="SUPFAM" id="SSF143975">
    <property type="entry name" value="IlvD/EDD N-terminal domain-like"/>
    <property type="match status" value="1"/>
</dbReference>
<dbReference type="PANTHER" id="PTHR43661">
    <property type="entry name" value="D-XYLONATE DEHYDRATASE"/>
    <property type="match status" value="1"/>
</dbReference>
<dbReference type="Gene3D" id="3.50.30.80">
    <property type="entry name" value="IlvD/EDD C-terminal domain-like"/>
    <property type="match status" value="1"/>
</dbReference>
<comment type="pathway">
    <text evidence="12 15">Amino-acid biosynthesis; L-valine biosynthesis; L-valine from pyruvate: step 3/4.</text>
</comment>
<dbReference type="GO" id="GO:0009099">
    <property type="term" value="P:L-valine biosynthetic process"/>
    <property type="evidence" value="ECO:0007669"/>
    <property type="project" value="UniProtKB-UniRule"/>
</dbReference>
<keyword evidence="6 15" id="KW-0460">Magnesium</keyword>
<dbReference type="Pfam" id="PF24877">
    <property type="entry name" value="ILV_EDD_C"/>
    <property type="match status" value="1"/>
</dbReference>
<dbReference type="PANTHER" id="PTHR43661:SF3">
    <property type="entry name" value="D-XYLONATE DEHYDRATASE YAGF-RELATED"/>
    <property type="match status" value="1"/>
</dbReference>
<feature type="binding site" evidence="15">
    <location>
        <position position="495"/>
    </location>
    <ligand>
        <name>Mg(2+)</name>
        <dbReference type="ChEBI" id="CHEBI:18420"/>
    </ligand>
</feature>
<proteinExistence type="inferred from homology"/>
<comment type="similarity">
    <text evidence="2 15">Belongs to the IlvD/Edd family.</text>
</comment>
<feature type="binding site" evidence="15">
    <location>
        <position position="81"/>
    </location>
    <ligand>
        <name>Mg(2+)</name>
        <dbReference type="ChEBI" id="CHEBI:18420"/>
    </ligand>
</feature>
<comment type="cofactor">
    <cofactor evidence="1 15">
        <name>Mg(2+)</name>
        <dbReference type="ChEBI" id="CHEBI:18420"/>
    </cofactor>
</comment>
<evidence type="ECO:0000256" key="9">
    <source>
        <dbReference type="ARBA" id="ARBA00023239"/>
    </source>
</evidence>
<dbReference type="GO" id="GO:0004160">
    <property type="term" value="F:dihydroxy-acid dehydratase activity"/>
    <property type="evidence" value="ECO:0007669"/>
    <property type="project" value="UniProtKB-UniRule"/>
</dbReference>
<dbReference type="GO" id="GO:0000287">
    <property type="term" value="F:magnesium ion binding"/>
    <property type="evidence" value="ECO:0007669"/>
    <property type="project" value="UniProtKB-UniRule"/>
</dbReference>
<keyword evidence="9 15" id="KW-0456">Lyase</keyword>
<evidence type="ECO:0000256" key="8">
    <source>
        <dbReference type="ARBA" id="ARBA00023014"/>
    </source>
</evidence>
<evidence type="ECO:0000259" key="16">
    <source>
        <dbReference type="Pfam" id="PF00920"/>
    </source>
</evidence>
<comment type="function">
    <text evidence="15">Functions in the biosynthesis of branched-chain amino acids. Catalyzes the dehydration of (2R,3R)-2,3-dihydroxy-3-methylpentanoate (2,3-dihydroxy-3-methylvalerate) into 2-oxo-3-methylpentanoate (2-oxo-3-methylvalerate) and of (2R)-2,3-dihydroxy-3-methylbutanoate (2,3-dihydroxyisovalerate) into 2-oxo-3-methylbutanoate (2-oxoisovalerate), the penultimate precursor to L-isoleucine and L-valine, respectively.</text>
</comment>
<sequence>MPALRSRTTTHGRNMAGARALWRATGITDSDWGKPIVAVANSFTQFVPGHVHLRDMGKLVSESIAEAGGVGREFNTIAVDDGIAMGHGGMLYSLPSRELIADSVEYMVNAHCADALVCISNCDKITPGMFLAALRLNIPTVFVSGGPMEAGKAIIKDGGTVESSLDLINAMVAAVDPEVSDAELGRIEANACPTCGSCSGMFTANSMNCLLEAIGLALPGNGSTLATASARKGLFEEAGRLVVELCKRYYDGDDESVLPLSIATKAAFSNAMKLDVAMGGSTNTVLHLLAAAQEAGVDFTMDDIDAISRVTPCLAKVAPNSEKYYMEDVHRAGGIPAILGELHRGGKLDDSVWSVHSPSLQQWLDDWDIRGGKVKPEAEDLFYAAPGGIRTTEAFSSTNRWETLDKDGENGCIRSTEHPYTLDGGLAVLTGNLAPDGAIVKTAGVPEDQWTFTGTAVVTESQDEAVEVILGKKVKPGDVVVVRYEGPKGGPGMQEMLYPTSYLKALGLGPQCALITDGRFSGGSSGLSIGHVSPEAASGGAIGLLEDGDQIYISIPERTLRVLVDDETLAERRKARDEAGWKPANRVREVSTALRVYGALAQSADKGAARKFD</sequence>
<comment type="pathway">
    <text evidence="13 15">Amino-acid biosynthesis; L-isoleucine biosynthesis; L-isoleucine from 2-oxobutanoate: step 3/4.</text>
</comment>
<feature type="domain" description="Dihydroxy-acid/6-phosphogluconate dehydratase C-terminal" evidence="17">
    <location>
        <begin position="412"/>
        <end position="608"/>
    </location>
</feature>
<dbReference type="InterPro" id="IPR004404">
    <property type="entry name" value="DihydroxyA_deHydtase"/>
</dbReference>
<dbReference type="HAMAP" id="MF_00012">
    <property type="entry name" value="IlvD"/>
    <property type="match status" value="1"/>
</dbReference>
<feature type="domain" description="Dihydroxy-acid/6-phosphogluconate dehydratase N-terminal" evidence="16">
    <location>
        <begin position="34"/>
        <end position="362"/>
    </location>
</feature>
<evidence type="ECO:0000259" key="17">
    <source>
        <dbReference type="Pfam" id="PF24877"/>
    </source>
</evidence>
<dbReference type="InterPro" id="IPR020558">
    <property type="entry name" value="DiOHA_6PGluconate_deHydtase_CS"/>
</dbReference>
<evidence type="ECO:0000313" key="18">
    <source>
        <dbReference type="EMBL" id="HJE50841.1"/>
    </source>
</evidence>
<dbReference type="PROSITE" id="PS00887">
    <property type="entry name" value="ILVD_EDD_2"/>
    <property type="match status" value="1"/>
</dbReference>
<evidence type="ECO:0000256" key="12">
    <source>
        <dbReference type="ARBA" id="ARBA00029436"/>
    </source>
</evidence>
<evidence type="ECO:0000256" key="10">
    <source>
        <dbReference type="ARBA" id="ARBA00023304"/>
    </source>
</evidence>
<organism evidence="18 19">
    <name type="scientific">Tessaracoccus flavescens</name>
    <dbReference type="NCBI Taxonomy" id="399497"/>
    <lineage>
        <taxon>Bacteria</taxon>
        <taxon>Bacillati</taxon>
        <taxon>Actinomycetota</taxon>
        <taxon>Actinomycetes</taxon>
        <taxon>Propionibacteriales</taxon>
        <taxon>Propionibacteriaceae</taxon>
        <taxon>Tessaracoccus</taxon>
    </lineage>
</organism>
<evidence type="ECO:0000256" key="7">
    <source>
        <dbReference type="ARBA" id="ARBA00023004"/>
    </source>
</evidence>
<dbReference type="SUPFAM" id="SSF52016">
    <property type="entry name" value="LeuD/IlvD-like"/>
    <property type="match status" value="1"/>
</dbReference>
<evidence type="ECO:0000256" key="11">
    <source>
        <dbReference type="ARBA" id="ARBA00029304"/>
    </source>
</evidence>
<dbReference type="GO" id="GO:0005829">
    <property type="term" value="C:cytosol"/>
    <property type="evidence" value="ECO:0007669"/>
    <property type="project" value="TreeGrafter"/>
</dbReference>
<dbReference type="NCBIfam" id="TIGR00110">
    <property type="entry name" value="ilvD"/>
    <property type="match status" value="1"/>
</dbReference>
<dbReference type="AlphaFoldDB" id="A0A921JQB1"/>
<evidence type="ECO:0000313" key="19">
    <source>
        <dbReference type="Proteomes" id="UP000712713"/>
    </source>
</evidence>
<comment type="catalytic activity">
    <reaction evidence="15">
        <text>(2R,3R)-2,3-dihydroxy-3-methylpentanoate = (S)-3-methyl-2-oxopentanoate + H2O</text>
        <dbReference type="Rhea" id="RHEA:27694"/>
        <dbReference type="ChEBI" id="CHEBI:15377"/>
        <dbReference type="ChEBI" id="CHEBI:35146"/>
        <dbReference type="ChEBI" id="CHEBI:49258"/>
        <dbReference type="EC" id="4.2.1.9"/>
    </reaction>
</comment>
<evidence type="ECO:0000256" key="6">
    <source>
        <dbReference type="ARBA" id="ARBA00022842"/>
    </source>
</evidence>
<comment type="caution">
    <text evidence="15">Lacks conserved residue(s) required for the propagation of feature annotation.</text>
</comment>
<dbReference type="EC" id="4.2.1.9" evidence="14 15"/>
<feature type="modified residue" description="N6-carboxylysine" evidence="15">
    <location>
        <position position="124"/>
    </location>
</feature>
<dbReference type="PROSITE" id="PS00886">
    <property type="entry name" value="ILVD_EDD_1"/>
    <property type="match status" value="1"/>
</dbReference>
<evidence type="ECO:0000256" key="4">
    <source>
        <dbReference type="ARBA" id="ARBA00022714"/>
    </source>
</evidence>
<dbReference type="InterPro" id="IPR037237">
    <property type="entry name" value="IlvD/EDD_N"/>
</dbReference>
<evidence type="ECO:0000256" key="3">
    <source>
        <dbReference type="ARBA" id="ARBA00022605"/>
    </source>
</evidence>
<keyword evidence="5 15" id="KW-0479">Metal-binding</keyword>
<comment type="catalytic activity">
    <reaction evidence="11">
        <text>(2R)-2,3-dihydroxy-3-methylbutanoate = 3-methyl-2-oxobutanoate + H2O</text>
        <dbReference type="Rhea" id="RHEA:24809"/>
        <dbReference type="ChEBI" id="CHEBI:11851"/>
        <dbReference type="ChEBI" id="CHEBI:15377"/>
        <dbReference type="ChEBI" id="CHEBI:49072"/>
        <dbReference type="EC" id="4.2.1.9"/>
    </reaction>
    <physiologicalReaction direction="left-to-right" evidence="11">
        <dbReference type="Rhea" id="RHEA:24810"/>
    </physiologicalReaction>
</comment>
<evidence type="ECO:0000256" key="15">
    <source>
        <dbReference type="HAMAP-Rule" id="MF_00012"/>
    </source>
</evidence>
<dbReference type="GO" id="GO:0009097">
    <property type="term" value="P:isoleucine biosynthetic process"/>
    <property type="evidence" value="ECO:0007669"/>
    <property type="project" value="UniProtKB-UniRule"/>
</dbReference>
<dbReference type="EMBL" id="DYZF01000060">
    <property type="protein sequence ID" value="HJE50841.1"/>
    <property type="molecule type" value="Genomic_DNA"/>
</dbReference>
<keyword evidence="4 15" id="KW-0001">2Fe-2S</keyword>
<comment type="subunit">
    <text evidence="15">Homodimer.</text>
</comment>
<reference evidence="18" key="2">
    <citation type="submission" date="2021-09" db="EMBL/GenBank/DDBJ databases">
        <authorList>
            <person name="Gilroy R."/>
        </authorList>
    </citation>
    <scope>NUCLEOTIDE SEQUENCE</scope>
    <source>
        <strain evidence="18">ChiGjej3B3-7470</strain>
    </source>
</reference>
<comment type="caution">
    <text evidence="18">The sequence shown here is derived from an EMBL/GenBank/DDBJ whole genome shotgun (WGS) entry which is preliminary data.</text>
</comment>
<name>A0A921JQB1_9ACTN</name>
<comment type="cofactor">
    <cofactor evidence="15">
        <name>[2Fe-2S] cluster</name>
        <dbReference type="ChEBI" id="CHEBI:190135"/>
    </cofactor>
    <text evidence="15">Binds 1 [2Fe-2S] cluster per subunit. This cluster acts as a Lewis acid cofactor.</text>
</comment>
<dbReference type="Pfam" id="PF00920">
    <property type="entry name" value="ILVD_EDD_N"/>
    <property type="match status" value="1"/>
</dbReference>
<evidence type="ECO:0000256" key="5">
    <source>
        <dbReference type="ARBA" id="ARBA00022723"/>
    </source>
</evidence>
<feature type="binding site" description="via carbamate group" evidence="15">
    <location>
        <position position="124"/>
    </location>
    <ligand>
        <name>Mg(2+)</name>
        <dbReference type="ChEBI" id="CHEBI:18420"/>
    </ligand>
</feature>
<feature type="binding site" evidence="15">
    <location>
        <position position="123"/>
    </location>
    <ligand>
        <name>Mg(2+)</name>
        <dbReference type="ChEBI" id="CHEBI:18420"/>
    </ligand>
</feature>
<dbReference type="InterPro" id="IPR056740">
    <property type="entry name" value="ILV_EDD_C"/>
</dbReference>
<dbReference type="NCBIfam" id="NF009103">
    <property type="entry name" value="PRK12448.1"/>
    <property type="match status" value="1"/>
</dbReference>